<dbReference type="InterPro" id="IPR004827">
    <property type="entry name" value="bZIP"/>
</dbReference>
<feature type="domain" description="BZIP" evidence="2">
    <location>
        <begin position="17"/>
        <end position="32"/>
    </location>
</feature>
<dbReference type="AlphaFoldDB" id="A0A4C1V584"/>
<gene>
    <name evidence="3" type="ORF">EVAR_24892_1</name>
</gene>
<organism evidence="3 4">
    <name type="scientific">Eumeta variegata</name>
    <name type="common">Bagworm moth</name>
    <name type="synonym">Eumeta japonica</name>
    <dbReference type="NCBI Taxonomy" id="151549"/>
    <lineage>
        <taxon>Eukaryota</taxon>
        <taxon>Metazoa</taxon>
        <taxon>Ecdysozoa</taxon>
        <taxon>Arthropoda</taxon>
        <taxon>Hexapoda</taxon>
        <taxon>Insecta</taxon>
        <taxon>Pterygota</taxon>
        <taxon>Neoptera</taxon>
        <taxon>Endopterygota</taxon>
        <taxon>Lepidoptera</taxon>
        <taxon>Glossata</taxon>
        <taxon>Ditrysia</taxon>
        <taxon>Tineoidea</taxon>
        <taxon>Psychidae</taxon>
        <taxon>Oiketicinae</taxon>
        <taxon>Eumeta</taxon>
    </lineage>
</organism>
<evidence type="ECO:0000259" key="2">
    <source>
        <dbReference type="PROSITE" id="PS00036"/>
    </source>
</evidence>
<accession>A0A4C1V584</accession>
<protein>
    <recommendedName>
        <fullName evidence="2">BZIP domain-containing protein</fullName>
    </recommendedName>
</protein>
<comment type="caution">
    <text evidence="3">The sequence shown here is derived from an EMBL/GenBank/DDBJ whole genome shotgun (WGS) entry which is preliminary data.</text>
</comment>
<sequence length="76" mass="8512">MYFDNEREKKIDGSKDRADKKNRPSASRTRTRKSGDSECERDGCIPLGTYGRAQARTGRLHVRVPLTSIGADATRT</sequence>
<evidence type="ECO:0000313" key="3">
    <source>
        <dbReference type="EMBL" id="GBP33978.1"/>
    </source>
</evidence>
<keyword evidence="4" id="KW-1185">Reference proteome</keyword>
<name>A0A4C1V584_EUMVA</name>
<dbReference type="GO" id="GO:0003700">
    <property type="term" value="F:DNA-binding transcription factor activity"/>
    <property type="evidence" value="ECO:0007669"/>
    <property type="project" value="InterPro"/>
</dbReference>
<dbReference type="PROSITE" id="PS00036">
    <property type="entry name" value="BZIP_BASIC"/>
    <property type="match status" value="1"/>
</dbReference>
<evidence type="ECO:0000256" key="1">
    <source>
        <dbReference type="SAM" id="MobiDB-lite"/>
    </source>
</evidence>
<evidence type="ECO:0000313" key="4">
    <source>
        <dbReference type="Proteomes" id="UP000299102"/>
    </source>
</evidence>
<reference evidence="3 4" key="1">
    <citation type="journal article" date="2019" name="Commun. Biol.">
        <title>The bagworm genome reveals a unique fibroin gene that provides high tensile strength.</title>
        <authorList>
            <person name="Kono N."/>
            <person name="Nakamura H."/>
            <person name="Ohtoshi R."/>
            <person name="Tomita M."/>
            <person name="Numata K."/>
            <person name="Arakawa K."/>
        </authorList>
    </citation>
    <scope>NUCLEOTIDE SEQUENCE [LARGE SCALE GENOMIC DNA]</scope>
</reference>
<dbReference type="Proteomes" id="UP000299102">
    <property type="component" value="Unassembled WGS sequence"/>
</dbReference>
<proteinExistence type="predicted"/>
<feature type="region of interest" description="Disordered" evidence="1">
    <location>
        <begin position="1"/>
        <end position="41"/>
    </location>
</feature>
<dbReference type="EMBL" id="BGZK01000282">
    <property type="protein sequence ID" value="GBP33978.1"/>
    <property type="molecule type" value="Genomic_DNA"/>
</dbReference>
<feature type="compositionally biased region" description="Basic and acidic residues" evidence="1">
    <location>
        <begin position="1"/>
        <end position="22"/>
    </location>
</feature>